<dbReference type="EMBL" id="LFVU01000002">
    <property type="protein sequence ID" value="KMT23223.1"/>
    <property type="molecule type" value="Genomic_DNA"/>
</dbReference>
<evidence type="ECO:0000313" key="7">
    <source>
        <dbReference type="EMBL" id="KMT23223.1"/>
    </source>
</evidence>
<accession>A0A0J8DGD0</accession>
<dbReference type="STRING" id="1121307.CLCY_6c01040"/>
<evidence type="ECO:0000256" key="4">
    <source>
        <dbReference type="ARBA" id="ARBA00023014"/>
    </source>
</evidence>
<dbReference type="Proteomes" id="UP000036756">
    <property type="component" value="Unassembled WGS sequence"/>
</dbReference>
<dbReference type="GO" id="GO:0005737">
    <property type="term" value="C:cytoplasm"/>
    <property type="evidence" value="ECO:0007669"/>
    <property type="project" value="TreeGrafter"/>
</dbReference>
<feature type="domain" description="Rieske" evidence="6">
    <location>
        <begin position="396"/>
        <end position="479"/>
    </location>
</feature>
<protein>
    <submittedName>
        <fullName evidence="7">Glycine/D-amino acid oxidase</fullName>
    </submittedName>
</protein>
<keyword evidence="5" id="KW-0812">Transmembrane</keyword>
<dbReference type="Pfam" id="PF01266">
    <property type="entry name" value="DAO"/>
    <property type="match status" value="1"/>
</dbReference>
<evidence type="ECO:0000313" key="8">
    <source>
        <dbReference type="Proteomes" id="UP000036756"/>
    </source>
</evidence>
<keyword evidence="2" id="KW-0479">Metal-binding</keyword>
<keyword evidence="5" id="KW-1133">Transmembrane helix</keyword>
<dbReference type="Pfam" id="PF00355">
    <property type="entry name" value="Rieske"/>
    <property type="match status" value="1"/>
</dbReference>
<dbReference type="PATRIC" id="fig|1121307.3.peg.2236"/>
<dbReference type="GO" id="GO:0046872">
    <property type="term" value="F:metal ion binding"/>
    <property type="evidence" value="ECO:0007669"/>
    <property type="project" value="UniProtKB-KW"/>
</dbReference>
<name>A0A0J8DGD0_CLOCY</name>
<evidence type="ECO:0000256" key="1">
    <source>
        <dbReference type="ARBA" id="ARBA00022714"/>
    </source>
</evidence>
<dbReference type="Gene3D" id="3.50.50.60">
    <property type="entry name" value="FAD/NAD(P)-binding domain"/>
    <property type="match status" value="1"/>
</dbReference>
<dbReference type="InterPro" id="IPR036188">
    <property type="entry name" value="FAD/NAD-bd_sf"/>
</dbReference>
<evidence type="ECO:0000256" key="2">
    <source>
        <dbReference type="ARBA" id="ARBA00022723"/>
    </source>
</evidence>
<sequence>MNSVWSESCSFKKREVLNKDIEVNTVIIGAGIAGILTAYLLKKNGIDVVVIEAKEIASGNTRNTTAKITIQHDLIYDKLIKEFGEEKALMYLNANNLALNTFRDIVYENNIDCEFEEKPAYVYSLGETEPLKLEYEAAKKLGIDAEIVDKVKLPFNVKAALRYNNQAQFNPLKFLDVISKDLTIYEDTRVIEVEENLVVTNRGKINAKHIVVATHYPIVNVPGYYFLRMHQERSHVIALENADDVEGMLIDIDKSGYSFRNYKDLLLFGGIPKRTGKNEEGGCYEKLREVAKILYPNSREKYHWSAQDCMTIDGIPYIGKYSSSTDNVYVATGFNKWGMTSSMVAAIINSDMILGKENDFSEIFSPRRFDMSLSIDTIMEDTIETAKNFIAQKIDIPNEQIGHIKKGHAGIVEYNGEKVGVYRDDNGKEFVVTTKCPHLGCQLQWNADELSWDCPCHGSRFDYKGNWLDSPAIKGLNDY</sequence>
<evidence type="ECO:0000256" key="5">
    <source>
        <dbReference type="SAM" id="Phobius"/>
    </source>
</evidence>
<dbReference type="SUPFAM" id="SSF51905">
    <property type="entry name" value="FAD/NAD(P)-binding domain"/>
    <property type="match status" value="1"/>
</dbReference>
<dbReference type="InterPro" id="IPR017941">
    <property type="entry name" value="Rieske_2Fe-2S"/>
</dbReference>
<organism evidence="7 8">
    <name type="scientific">Clostridium cylindrosporum DSM 605</name>
    <dbReference type="NCBI Taxonomy" id="1121307"/>
    <lineage>
        <taxon>Bacteria</taxon>
        <taxon>Bacillati</taxon>
        <taxon>Bacillota</taxon>
        <taxon>Clostridia</taxon>
        <taxon>Eubacteriales</taxon>
        <taxon>Clostridiaceae</taxon>
        <taxon>Clostridium</taxon>
    </lineage>
</organism>
<gene>
    <name evidence="7" type="ORF">CLCY_6c01040</name>
</gene>
<dbReference type="RefSeq" id="WP_048569302.1">
    <property type="nucleotide sequence ID" value="NZ_LFVU01000002.1"/>
</dbReference>
<dbReference type="GO" id="GO:0004497">
    <property type="term" value="F:monooxygenase activity"/>
    <property type="evidence" value="ECO:0007669"/>
    <property type="project" value="UniProtKB-ARBA"/>
</dbReference>
<dbReference type="Gene3D" id="2.102.10.10">
    <property type="entry name" value="Rieske [2Fe-2S] iron-sulphur domain"/>
    <property type="match status" value="1"/>
</dbReference>
<dbReference type="AlphaFoldDB" id="A0A0J8DGD0"/>
<dbReference type="GO" id="GO:0051537">
    <property type="term" value="F:2 iron, 2 sulfur cluster binding"/>
    <property type="evidence" value="ECO:0007669"/>
    <property type="project" value="UniProtKB-KW"/>
</dbReference>
<evidence type="ECO:0000256" key="3">
    <source>
        <dbReference type="ARBA" id="ARBA00023004"/>
    </source>
</evidence>
<dbReference type="PANTHER" id="PTHR13847:SF274">
    <property type="entry name" value="RIESKE 2FE-2S IRON-SULFUR PROTEIN YHFW-RELATED"/>
    <property type="match status" value="1"/>
</dbReference>
<keyword evidence="8" id="KW-1185">Reference proteome</keyword>
<dbReference type="OrthoDB" id="9767869at2"/>
<proteinExistence type="predicted"/>
<dbReference type="InterPro" id="IPR036922">
    <property type="entry name" value="Rieske_2Fe-2S_sf"/>
</dbReference>
<dbReference type="SUPFAM" id="SSF50022">
    <property type="entry name" value="ISP domain"/>
    <property type="match status" value="1"/>
</dbReference>
<keyword evidence="4" id="KW-0411">Iron-sulfur</keyword>
<reference evidence="7 8" key="1">
    <citation type="submission" date="2015-06" db="EMBL/GenBank/DDBJ databases">
        <title>Draft genome sequence of the purine-degrading Clostridium cylindrosporum HC-1 (DSM 605).</title>
        <authorList>
            <person name="Poehlein A."/>
            <person name="Schiel-Bengelsdorf B."/>
            <person name="Bengelsdorf F."/>
            <person name="Daniel R."/>
            <person name="Duerre P."/>
        </authorList>
    </citation>
    <scope>NUCLEOTIDE SEQUENCE [LARGE SCALE GENOMIC DNA]</scope>
    <source>
        <strain evidence="7 8">DSM 605</strain>
    </source>
</reference>
<dbReference type="Gene3D" id="3.30.9.10">
    <property type="entry name" value="D-Amino Acid Oxidase, subunit A, domain 2"/>
    <property type="match status" value="1"/>
</dbReference>
<dbReference type="GO" id="GO:0016705">
    <property type="term" value="F:oxidoreductase activity, acting on paired donors, with incorporation or reduction of molecular oxygen"/>
    <property type="evidence" value="ECO:0007669"/>
    <property type="project" value="UniProtKB-ARBA"/>
</dbReference>
<keyword evidence="5" id="KW-0472">Membrane</keyword>
<dbReference type="PANTHER" id="PTHR13847">
    <property type="entry name" value="SARCOSINE DEHYDROGENASE-RELATED"/>
    <property type="match status" value="1"/>
</dbReference>
<dbReference type="PROSITE" id="PS51296">
    <property type="entry name" value="RIESKE"/>
    <property type="match status" value="1"/>
</dbReference>
<feature type="transmembrane region" description="Helical" evidence="5">
    <location>
        <begin position="21"/>
        <end position="41"/>
    </location>
</feature>
<keyword evidence="1" id="KW-0001">2Fe-2S</keyword>
<dbReference type="InterPro" id="IPR006076">
    <property type="entry name" value="FAD-dep_OxRdtase"/>
</dbReference>
<evidence type="ECO:0000259" key="6">
    <source>
        <dbReference type="PROSITE" id="PS51296"/>
    </source>
</evidence>
<comment type="caution">
    <text evidence="7">The sequence shown here is derived from an EMBL/GenBank/DDBJ whole genome shotgun (WGS) entry which is preliminary data.</text>
</comment>
<keyword evidence="3" id="KW-0408">Iron</keyword>